<evidence type="ECO:0000256" key="1">
    <source>
        <dbReference type="SAM" id="MobiDB-lite"/>
    </source>
</evidence>
<proteinExistence type="predicted"/>
<comment type="caution">
    <text evidence="2">The sequence shown here is derived from an EMBL/GenBank/DDBJ whole genome shotgun (WGS) entry which is preliminary data.</text>
</comment>
<reference evidence="2" key="1">
    <citation type="submission" date="2016-10" db="EMBL/GenBank/DDBJ databases">
        <title>Sequence of Gallionella enrichment culture.</title>
        <authorList>
            <person name="Poehlein A."/>
            <person name="Muehling M."/>
            <person name="Daniel R."/>
        </authorList>
    </citation>
    <scope>NUCLEOTIDE SEQUENCE</scope>
</reference>
<feature type="compositionally biased region" description="Low complexity" evidence="1">
    <location>
        <begin position="57"/>
        <end position="70"/>
    </location>
</feature>
<organism evidence="2">
    <name type="scientific">mine drainage metagenome</name>
    <dbReference type="NCBI Taxonomy" id="410659"/>
    <lineage>
        <taxon>unclassified sequences</taxon>
        <taxon>metagenomes</taxon>
        <taxon>ecological metagenomes</taxon>
    </lineage>
</organism>
<feature type="region of interest" description="Disordered" evidence="1">
    <location>
        <begin position="57"/>
        <end position="78"/>
    </location>
</feature>
<evidence type="ECO:0008006" key="3">
    <source>
        <dbReference type="Google" id="ProtNLM"/>
    </source>
</evidence>
<protein>
    <recommendedName>
        <fullName evidence="3">Lipoprotein</fullName>
    </recommendedName>
</protein>
<dbReference type="EMBL" id="MLJW01007909">
    <property type="protein sequence ID" value="OIQ64693.1"/>
    <property type="molecule type" value="Genomic_DNA"/>
</dbReference>
<sequence length="78" mass="8194">MWKGWAVRVSQKASMAASLAGCNRRTSLPEMSPAISCKGAAMANMPIAMRRAVADAASSEARSSRQAEAAPTTRAVVR</sequence>
<evidence type="ECO:0000313" key="2">
    <source>
        <dbReference type="EMBL" id="OIQ64693.1"/>
    </source>
</evidence>
<accession>A0A1J5PMB0</accession>
<gene>
    <name evidence="2" type="ORF">GALL_537540</name>
</gene>
<name>A0A1J5PMB0_9ZZZZ</name>
<dbReference type="AlphaFoldDB" id="A0A1J5PMB0"/>